<accession>A0ABN0B9Q3</accession>
<evidence type="ECO:0000313" key="1">
    <source>
        <dbReference type="EMBL" id="EFR46256.1"/>
    </source>
</evidence>
<dbReference type="EMBL" id="DS990391">
    <property type="protein sequence ID" value="EFR46256.1"/>
    <property type="molecule type" value="Genomic_DNA"/>
</dbReference>
<keyword evidence="2" id="KW-1185">Reference proteome</keyword>
<proteinExistence type="predicted"/>
<dbReference type="RefSeq" id="WP_002956111.1">
    <property type="nucleotide sequence ID" value="NC_020555.1"/>
</dbReference>
<name>A0ABN0B9Q3_9HELI</name>
<reference evidence="2" key="1">
    <citation type="journal article" date="2014" name="Genome Announc.">
        <title>Draft genome sequences of six enterohepatic helicobacter species isolated from humans and one from rhesus macaques.</title>
        <authorList>
            <person name="Shen Z."/>
            <person name="Sheh A."/>
            <person name="Young S.K."/>
            <person name="Abouelliel A."/>
            <person name="Ward D.V."/>
            <person name="Earl A.M."/>
            <person name="Fox J.G."/>
        </authorList>
    </citation>
    <scope>NUCLEOTIDE SEQUENCE [LARGE SCALE GENOMIC DNA]</scope>
    <source>
        <strain evidence="2">CCUG 18818</strain>
    </source>
</reference>
<dbReference type="Proteomes" id="UP000005755">
    <property type="component" value="Unassembled WGS sequence"/>
</dbReference>
<evidence type="ECO:0000313" key="2">
    <source>
        <dbReference type="Proteomes" id="UP000005755"/>
    </source>
</evidence>
<gene>
    <name evidence="1" type="ORF">HCCG_00802</name>
</gene>
<dbReference type="GeneID" id="66540612"/>
<organism evidence="1 2">
    <name type="scientific">Helicobacter cinaedi CCUG 18818 = ATCC BAA-847</name>
    <dbReference type="NCBI Taxonomy" id="537971"/>
    <lineage>
        <taxon>Bacteria</taxon>
        <taxon>Pseudomonadati</taxon>
        <taxon>Campylobacterota</taxon>
        <taxon>Epsilonproteobacteria</taxon>
        <taxon>Campylobacterales</taxon>
        <taxon>Helicobacteraceae</taxon>
        <taxon>Helicobacter</taxon>
    </lineage>
</organism>
<protein>
    <submittedName>
        <fullName evidence="1">Uncharacterized protein</fullName>
    </submittedName>
</protein>
<sequence length="50" mass="5652">MKLFIQITPSLANFNFAKTQTSYNQGFYLIGGYYGKETSHLYGRHSSPSS</sequence>